<keyword evidence="5 9" id="KW-0798">TonB box</keyword>
<dbReference type="InterPro" id="IPR036942">
    <property type="entry name" value="Beta-barrel_TonB_sf"/>
</dbReference>
<evidence type="ECO:0000313" key="13">
    <source>
        <dbReference type="EMBL" id="RCH55863.1"/>
    </source>
</evidence>
<dbReference type="OrthoDB" id="9768177at2"/>
<feature type="domain" description="TonB-dependent receptor-like beta-barrel" evidence="11">
    <location>
        <begin position="412"/>
        <end position="792"/>
    </location>
</feature>
<reference evidence="13 14" key="1">
    <citation type="submission" date="2018-05" db="EMBL/GenBank/DDBJ databases">
        <title>Mucilaginibacter hurinus sp. nov., isolated from briquette warehouse soil.</title>
        <authorList>
            <person name="Choi L."/>
        </authorList>
    </citation>
    <scope>NUCLEOTIDE SEQUENCE [LARGE SCALE GENOMIC DNA]</scope>
    <source>
        <strain evidence="13 14">ZR32</strain>
    </source>
</reference>
<dbReference type="InterPro" id="IPR000531">
    <property type="entry name" value="Beta-barrel_TonB"/>
</dbReference>
<evidence type="ECO:0000313" key="14">
    <source>
        <dbReference type="Proteomes" id="UP000253209"/>
    </source>
</evidence>
<dbReference type="InterPro" id="IPR012910">
    <property type="entry name" value="Plug_dom"/>
</dbReference>
<dbReference type="FunFam" id="2.170.130.10:FF:000008">
    <property type="entry name" value="SusC/RagA family TonB-linked outer membrane protein"/>
    <property type="match status" value="1"/>
</dbReference>
<feature type="chain" id="PRO_5016620404" evidence="10">
    <location>
        <begin position="25"/>
        <end position="1001"/>
    </location>
</feature>
<evidence type="ECO:0000256" key="5">
    <source>
        <dbReference type="ARBA" id="ARBA00023077"/>
    </source>
</evidence>
<keyword evidence="6 8" id="KW-0472">Membrane</keyword>
<evidence type="ECO:0000259" key="11">
    <source>
        <dbReference type="Pfam" id="PF00593"/>
    </source>
</evidence>
<dbReference type="InterPro" id="IPR023997">
    <property type="entry name" value="TonB-dep_OMP_SusC/RagA_CS"/>
</dbReference>
<dbReference type="Gene3D" id="2.40.170.20">
    <property type="entry name" value="TonB-dependent receptor, beta-barrel domain"/>
    <property type="match status" value="1"/>
</dbReference>
<feature type="domain" description="TonB-dependent receptor plug" evidence="12">
    <location>
        <begin position="122"/>
        <end position="237"/>
    </location>
</feature>
<dbReference type="NCBIfam" id="TIGR04056">
    <property type="entry name" value="OMP_RagA_SusC"/>
    <property type="match status" value="1"/>
</dbReference>
<proteinExistence type="inferred from homology"/>
<evidence type="ECO:0000259" key="12">
    <source>
        <dbReference type="Pfam" id="PF07715"/>
    </source>
</evidence>
<dbReference type="GO" id="GO:0009279">
    <property type="term" value="C:cell outer membrane"/>
    <property type="evidence" value="ECO:0007669"/>
    <property type="project" value="UniProtKB-SubCell"/>
</dbReference>
<keyword evidence="3 8" id="KW-1134">Transmembrane beta strand</keyword>
<dbReference type="Gene3D" id="2.60.40.1120">
    <property type="entry name" value="Carboxypeptidase-like, regulatory domain"/>
    <property type="match status" value="1"/>
</dbReference>
<dbReference type="AlphaFoldDB" id="A0A367GT29"/>
<comment type="similarity">
    <text evidence="8 9">Belongs to the TonB-dependent receptor family.</text>
</comment>
<dbReference type="Pfam" id="PF07715">
    <property type="entry name" value="Plug"/>
    <property type="match status" value="1"/>
</dbReference>
<evidence type="ECO:0000256" key="10">
    <source>
        <dbReference type="SAM" id="SignalP"/>
    </source>
</evidence>
<dbReference type="EMBL" id="QGDC01000002">
    <property type="protein sequence ID" value="RCH55863.1"/>
    <property type="molecule type" value="Genomic_DNA"/>
</dbReference>
<keyword evidence="14" id="KW-1185">Reference proteome</keyword>
<dbReference type="SUPFAM" id="SSF49464">
    <property type="entry name" value="Carboxypeptidase regulatory domain-like"/>
    <property type="match status" value="1"/>
</dbReference>
<dbReference type="Proteomes" id="UP000253209">
    <property type="component" value="Unassembled WGS sequence"/>
</dbReference>
<name>A0A367GT29_9SPHI</name>
<dbReference type="PROSITE" id="PS52016">
    <property type="entry name" value="TONB_DEPENDENT_REC_3"/>
    <property type="match status" value="1"/>
</dbReference>
<protein>
    <submittedName>
        <fullName evidence="13">SusC/RagA family protein</fullName>
    </submittedName>
</protein>
<dbReference type="SUPFAM" id="SSF56935">
    <property type="entry name" value="Porins"/>
    <property type="match status" value="1"/>
</dbReference>
<evidence type="ECO:0000256" key="1">
    <source>
        <dbReference type="ARBA" id="ARBA00004571"/>
    </source>
</evidence>
<evidence type="ECO:0000256" key="7">
    <source>
        <dbReference type="ARBA" id="ARBA00023237"/>
    </source>
</evidence>
<dbReference type="NCBIfam" id="TIGR04057">
    <property type="entry name" value="SusC_RagA_signa"/>
    <property type="match status" value="1"/>
</dbReference>
<evidence type="ECO:0000256" key="3">
    <source>
        <dbReference type="ARBA" id="ARBA00022452"/>
    </source>
</evidence>
<accession>A0A367GT29</accession>
<dbReference type="InterPro" id="IPR039426">
    <property type="entry name" value="TonB-dep_rcpt-like"/>
</dbReference>
<dbReference type="RefSeq" id="WP_114003899.1">
    <property type="nucleotide sequence ID" value="NZ_QGDC01000002.1"/>
</dbReference>
<dbReference type="InterPro" id="IPR037066">
    <property type="entry name" value="Plug_dom_sf"/>
</dbReference>
<dbReference type="Pfam" id="PF13715">
    <property type="entry name" value="CarbopepD_reg_2"/>
    <property type="match status" value="1"/>
</dbReference>
<dbReference type="InterPro" id="IPR008969">
    <property type="entry name" value="CarboxyPept-like_regulatory"/>
</dbReference>
<dbReference type="Gene3D" id="2.170.130.10">
    <property type="entry name" value="TonB-dependent receptor, plug domain"/>
    <property type="match status" value="1"/>
</dbReference>
<evidence type="ECO:0000256" key="8">
    <source>
        <dbReference type="PROSITE-ProRule" id="PRU01360"/>
    </source>
</evidence>
<evidence type="ECO:0000256" key="9">
    <source>
        <dbReference type="RuleBase" id="RU003357"/>
    </source>
</evidence>
<evidence type="ECO:0000256" key="2">
    <source>
        <dbReference type="ARBA" id="ARBA00022448"/>
    </source>
</evidence>
<dbReference type="InterPro" id="IPR023996">
    <property type="entry name" value="TonB-dep_OMP_SusC/RagA"/>
</dbReference>
<sequence length="1001" mass="109598">MKKNYYRKYGLMCLLLLSAIAGFAQTGSISGRVVDETQQPVPGASVSVEGTTRGAATDNDGNYTITGLADGSYTVRVQFIGYAPATTQVKVAGDQATVNISLTPTSQSLNEVVVIGYGAVRRKDLTGSVATVSSKDFQKGSITSPEQLINGKVAGVQIINDGGAPGANTKIRIRGGASLNSTNEPLVIIDNVPVALTGVAGMGNALSSINPNDIETFTVLKDASATAIYGSRASNGVILITTKKGAVTGPVKVDVNVLGSNANKTGIVNVLNAQEYKYALQTFLKRTEGDMSRLNLLGNESTNWQEQIYRKAEKIDANLAITGGVKGLPYRLSGGYLNEQGILKTSNLRRFTSALNISPKFFDRHLSVDLNLKGTLARTRFANNGAIGSAVAFNPTKSPFVAPYDADKPLSATNTNLGGYYEWVNNSGVPILLAGKNPLSMLNQETNKGEAYRSIGNLQLDYKFHFLPELRANLNVGYDVSKSNGSVILQPTLASAYAVKGSRTIYSQKKQNKLLDFYLNYNNEFKDINSRVDVLAGYSYQDMLRSAPSSFIPGVGVTNVNPDGKTQNTLISYFSRLNYTFMDKYILTGTVRTDGSSRFSPGNKWAFFPSAAAAWDIKQENIFKDSKTVSQFKIRLGYGKTGQQELSESGDYPYLAKYNLSDAASQYPFGDTFYSTLRPDAYDENIKWESTATYNAAIDFGFFDGRIGGTIEYFVKKTNDLLARANPPIFSNFKNLLITNIGNMESKGFELTLNLVPVRSKDFNWDVNFNLTHYNNKITNLTLSGINLPEDRGQAVVSSFNGEALQYHKPGYAPFTYLVYKQLYDAAGKPLEGKYADIDGDGTFDDEKDFYYYKSPNPTMLMGLTSNLNYKNWTFSFTARANLGAYNYNAYAANTGYGAALSFTNFLNNVSSSIKDTRFLNIQKYSDYYVQKASFLRMDNINLGYNFGRIADAFTLGANFNIQNAFVITGYKGLDPEVFNGIDGNFYPRPRIITLGVNLGF</sequence>
<evidence type="ECO:0000256" key="6">
    <source>
        <dbReference type="ARBA" id="ARBA00023136"/>
    </source>
</evidence>
<keyword evidence="7 8" id="KW-0998">Cell outer membrane</keyword>
<comment type="subcellular location">
    <subcellularLocation>
        <location evidence="1 8">Cell outer membrane</location>
        <topology evidence="1 8">Multi-pass membrane protein</topology>
    </subcellularLocation>
</comment>
<keyword evidence="10" id="KW-0732">Signal</keyword>
<comment type="caution">
    <text evidence="13">The sequence shown here is derived from an EMBL/GenBank/DDBJ whole genome shotgun (WGS) entry which is preliminary data.</text>
</comment>
<organism evidence="13 14">
    <name type="scientific">Mucilaginibacter hurinus</name>
    <dbReference type="NCBI Taxonomy" id="2201324"/>
    <lineage>
        <taxon>Bacteria</taxon>
        <taxon>Pseudomonadati</taxon>
        <taxon>Bacteroidota</taxon>
        <taxon>Sphingobacteriia</taxon>
        <taxon>Sphingobacteriales</taxon>
        <taxon>Sphingobacteriaceae</taxon>
        <taxon>Mucilaginibacter</taxon>
    </lineage>
</organism>
<evidence type="ECO:0000256" key="4">
    <source>
        <dbReference type="ARBA" id="ARBA00022692"/>
    </source>
</evidence>
<keyword evidence="4 8" id="KW-0812">Transmembrane</keyword>
<keyword evidence="2 8" id="KW-0813">Transport</keyword>
<dbReference type="Pfam" id="PF00593">
    <property type="entry name" value="TonB_dep_Rec_b-barrel"/>
    <property type="match status" value="1"/>
</dbReference>
<feature type="signal peptide" evidence="10">
    <location>
        <begin position="1"/>
        <end position="24"/>
    </location>
</feature>
<gene>
    <name evidence="13" type="ORF">DJ568_03670</name>
</gene>